<feature type="active site" evidence="6 7">
    <location>
        <position position="170"/>
    </location>
</feature>
<organism evidence="11 12">
    <name type="scientific">Lacipirellula parvula</name>
    <dbReference type="NCBI Taxonomy" id="2650471"/>
    <lineage>
        <taxon>Bacteria</taxon>
        <taxon>Pseudomonadati</taxon>
        <taxon>Planctomycetota</taxon>
        <taxon>Planctomycetia</taxon>
        <taxon>Pirellulales</taxon>
        <taxon>Lacipirellulaceae</taxon>
        <taxon>Lacipirellula</taxon>
    </lineage>
</organism>
<dbReference type="PANTHER" id="PTHR42872:SF6">
    <property type="entry name" value="PROTEIN-GLUTAMATE METHYLESTERASE_PROTEIN-GLUTAMINE GLUTAMINASE"/>
    <property type="match status" value="1"/>
</dbReference>
<evidence type="ECO:0000313" key="12">
    <source>
        <dbReference type="Proteomes" id="UP000326837"/>
    </source>
</evidence>
<evidence type="ECO:0000259" key="10">
    <source>
        <dbReference type="PROSITE" id="PS50122"/>
    </source>
</evidence>
<dbReference type="GO" id="GO:0005737">
    <property type="term" value="C:cytoplasm"/>
    <property type="evidence" value="ECO:0007669"/>
    <property type="project" value="UniProtKB-SubCell"/>
</dbReference>
<comment type="subcellular location">
    <subcellularLocation>
        <location evidence="6">Cytoplasm</location>
    </subcellularLocation>
</comment>
<dbReference type="SMART" id="SM00448">
    <property type="entry name" value="REC"/>
    <property type="match status" value="1"/>
</dbReference>
<dbReference type="KEGG" id="lpav:PLANPX_1238"/>
<evidence type="ECO:0000256" key="6">
    <source>
        <dbReference type="HAMAP-Rule" id="MF_00099"/>
    </source>
</evidence>
<dbReference type="GO" id="GO:0006935">
    <property type="term" value="P:chemotaxis"/>
    <property type="evidence" value="ECO:0007669"/>
    <property type="project" value="UniProtKB-UniRule"/>
</dbReference>
<dbReference type="GO" id="GO:0000156">
    <property type="term" value="F:phosphorelay response regulator activity"/>
    <property type="evidence" value="ECO:0007669"/>
    <property type="project" value="InterPro"/>
</dbReference>
<dbReference type="SUPFAM" id="SSF52738">
    <property type="entry name" value="Methylesterase CheB, C-terminal domain"/>
    <property type="match status" value="1"/>
</dbReference>
<dbReference type="Gene3D" id="3.40.50.180">
    <property type="entry name" value="Methylesterase CheB, C-terminal domain"/>
    <property type="match status" value="1"/>
</dbReference>
<comment type="similarity">
    <text evidence="6">Belongs to the CheB family.</text>
</comment>
<dbReference type="Proteomes" id="UP000326837">
    <property type="component" value="Chromosome"/>
</dbReference>
<feature type="domain" description="Response regulatory" evidence="9">
    <location>
        <begin position="5"/>
        <end position="122"/>
    </location>
</feature>
<dbReference type="PIRSF" id="PIRSF000876">
    <property type="entry name" value="RR_chemtxs_CheB"/>
    <property type="match status" value="1"/>
</dbReference>
<dbReference type="NCBIfam" id="NF001965">
    <property type="entry name" value="PRK00742.1"/>
    <property type="match status" value="1"/>
</dbReference>
<evidence type="ECO:0000256" key="3">
    <source>
        <dbReference type="ARBA" id="ARBA00022553"/>
    </source>
</evidence>
<dbReference type="InterPro" id="IPR000673">
    <property type="entry name" value="Sig_transdc_resp-reg_Me-estase"/>
</dbReference>
<proteinExistence type="inferred from homology"/>
<evidence type="ECO:0000256" key="2">
    <source>
        <dbReference type="ARBA" id="ARBA00022500"/>
    </source>
</evidence>
<evidence type="ECO:0000256" key="7">
    <source>
        <dbReference type="PROSITE-ProRule" id="PRU00050"/>
    </source>
</evidence>
<gene>
    <name evidence="6" type="primary">cheB</name>
    <name evidence="11" type="ORF">PLANPX_1238</name>
</gene>
<keyword evidence="12" id="KW-1185">Reference proteome</keyword>
<dbReference type="SUPFAM" id="SSF52172">
    <property type="entry name" value="CheY-like"/>
    <property type="match status" value="1"/>
</dbReference>
<comment type="catalytic activity">
    <reaction evidence="5 6">
        <text>[protein]-L-glutamate 5-O-methyl ester + H2O = L-glutamyl-[protein] + methanol + H(+)</text>
        <dbReference type="Rhea" id="RHEA:23236"/>
        <dbReference type="Rhea" id="RHEA-COMP:10208"/>
        <dbReference type="Rhea" id="RHEA-COMP:10311"/>
        <dbReference type="ChEBI" id="CHEBI:15377"/>
        <dbReference type="ChEBI" id="CHEBI:15378"/>
        <dbReference type="ChEBI" id="CHEBI:17790"/>
        <dbReference type="ChEBI" id="CHEBI:29973"/>
        <dbReference type="ChEBI" id="CHEBI:82795"/>
        <dbReference type="EC" id="3.1.1.61"/>
    </reaction>
</comment>
<feature type="domain" description="CheB-type methylesterase" evidence="10">
    <location>
        <begin position="158"/>
        <end position="350"/>
    </location>
</feature>
<dbReference type="RefSeq" id="WP_152097734.1">
    <property type="nucleotide sequence ID" value="NZ_AP021861.1"/>
</dbReference>
<feature type="active site" evidence="6 7">
    <location>
        <position position="196"/>
    </location>
</feature>
<comment type="domain">
    <text evidence="6">Contains a C-terminal catalytic domain, and an N-terminal region which modulates catalytic activity.</text>
</comment>
<dbReference type="NCBIfam" id="NF009206">
    <property type="entry name" value="PRK12555.1"/>
    <property type="match status" value="1"/>
</dbReference>
<evidence type="ECO:0000259" key="9">
    <source>
        <dbReference type="PROSITE" id="PS50110"/>
    </source>
</evidence>
<dbReference type="PROSITE" id="PS50122">
    <property type="entry name" value="CHEB"/>
    <property type="match status" value="1"/>
</dbReference>
<keyword evidence="2 6" id="KW-0145">Chemotaxis</keyword>
<dbReference type="InterPro" id="IPR035909">
    <property type="entry name" value="CheB_C"/>
</dbReference>
<comment type="catalytic activity">
    <reaction evidence="6">
        <text>L-glutaminyl-[protein] + H2O = L-glutamyl-[protein] + NH4(+)</text>
        <dbReference type="Rhea" id="RHEA:16441"/>
        <dbReference type="Rhea" id="RHEA-COMP:10207"/>
        <dbReference type="Rhea" id="RHEA-COMP:10208"/>
        <dbReference type="ChEBI" id="CHEBI:15377"/>
        <dbReference type="ChEBI" id="CHEBI:28938"/>
        <dbReference type="ChEBI" id="CHEBI:29973"/>
        <dbReference type="ChEBI" id="CHEBI:30011"/>
        <dbReference type="EC" id="3.5.1.44"/>
    </reaction>
</comment>
<dbReference type="InterPro" id="IPR001789">
    <property type="entry name" value="Sig_transdc_resp-reg_receiver"/>
</dbReference>
<reference evidence="12" key="1">
    <citation type="submission" date="2019-10" db="EMBL/GenBank/DDBJ databases">
        <title>Lacipirellula parvula gen. nov., sp. nov., representing a lineage of planctomycetes widespread in freshwater anoxic habitats, and description of the family Lacipirellulaceae.</title>
        <authorList>
            <person name="Dedysh S.N."/>
            <person name="Kulichevskaya I.S."/>
            <person name="Beletsky A.V."/>
            <person name="Rakitin A.L."/>
            <person name="Mardanov A.V."/>
            <person name="Ivanova A.A."/>
            <person name="Saltykova V.X."/>
            <person name="Rijpstra W.I.C."/>
            <person name="Sinninghe Damste J.S."/>
            <person name="Ravin N.V."/>
        </authorList>
    </citation>
    <scope>NUCLEOTIDE SEQUENCE [LARGE SCALE GENOMIC DNA]</scope>
    <source>
        <strain evidence="12">PX69</strain>
    </source>
</reference>
<comment type="PTM">
    <text evidence="6">Phosphorylated by CheA. Phosphorylation of the N-terminal regulatory domain activates the methylesterase activity.</text>
</comment>
<evidence type="ECO:0000256" key="5">
    <source>
        <dbReference type="ARBA" id="ARBA00048267"/>
    </source>
</evidence>
<dbReference type="FunFam" id="3.40.50.2300:FF:000060">
    <property type="entry name" value="Protein-glutamate methylesterase/protein-glutamine glutaminase"/>
    <property type="match status" value="1"/>
</dbReference>
<keyword evidence="1 6" id="KW-0963">Cytoplasm</keyword>
<feature type="active site" evidence="6 7">
    <location>
        <position position="292"/>
    </location>
</feature>
<feature type="modified residue" description="4-aspartylphosphate" evidence="6 8">
    <location>
        <position position="56"/>
    </location>
</feature>
<dbReference type="GO" id="GO:0050568">
    <property type="term" value="F:protein-glutamine glutaminase activity"/>
    <property type="evidence" value="ECO:0007669"/>
    <property type="project" value="UniProtKB-UniRule"/>
</dbReference>
<evidence type="ECO:0000256" key="1">
    <source>
        <dbReference type="ARBA" id="ARBA00022490"/>
    </source>
</evidence>
<comment type="function">
    <text evidence="6">Involved in chemotaxis. Part of a chemotaxis signal transduction system that modulates chemotaxis in response to various stimuli. Catalyzes the demethylation of specific methylglutamate residues introduced into the chemoreceptors (methyl-accepting chemotaxis proteins or MCP) by CheR. Also mediates the irreversible deamidation of specific glutamine residues to glutamic acid.</text>
</comment>
<sequence length="364" mass="38482">MAKIKVLVVDDSALMRQLLTKILTHDPEIEVVGAAADPLIAYRKIQELSPDVLTLDVEMPKMDGLTFLSKLMAVRPMPVVMVSSLTARGAETTLKALELGAFDFVTKPSIDVTNGTAQISEDIITKVRAAATSRIRRRATGPVLAGPPLTIKAPKGLAEATDKVIAIGASTGGTEALARVLPALPGDTPGTVVVQHMPKAFTSAFAQRLNGLCRMRVKEAENGDRIIRGTVLVAPGDYHMEVVRQGAAYYVKLNQQPQVNGFRPSVDVLFHSCANQLGPHATAAILTGMGRDGAAGMLAMRAVGSYTVAQDEESCVVFGMPKEAIACGGAVRVVSLERIAGELIAGVSGMRSGDVRESTNSSRR</sequence>
<name>A0A5K7XB93_9BACT</name>
<evidence type="ECO:0000256" key="4">
    <source>
        <dbReference type="ARBA" id="ARBA00022801"/>
    </source>
</evidence>
<dbReference type="InterPro" id="IPR011006">
    <property type="entry name" value="CheY-like_superfamily"/>
</dbReference>
<dbReference type="CDD" id="cd16432">
    <property type="entry name" value="CheB_Rec"/>
    <property type="match status" value="1"/>
</dbReference>
<keyword evidence="4 6" id="KW-0378">Hydrolase</keyword>
<evidence type="ECO:0000313" key="11">
    <source>
        <dbReference type="EMBL" id="BBO31626.1"/>
    </source>
</evidence>
<dbReference type="PANTHER" id="PTHR42872">
    <property type="entry name" value="PROTEIN-GLUTAMATE METHYLESTERASE/PROTEIN-GLUTAMINE GLUTAMINASE"/>
    <property type="match status" value="1"/>
</dbReference>
<keyword evidence="3 6" id="KW-0597">Phosphoprotein</keyword>
<dbReference type="Gene3D" id="3.40.50.2300">
    <property type="match status" value="1"/>
</dbReference>
<dbReference type="HAMAP" id="MF_00099">
    <property type="entry name" value="CheB_chemtxs"/>
    <property type="match status" value="1"/>
</dbReference>
<dbReference type="CDD" id="cd17541">
    <property type="entry name" value="REC_CheB-like"/>
    <property type="match status" value="1"/>
</dbReference>
<dbReference type="Pfam" id="PF00072">
    <property type="entry name" value="Response_reg"/>
    <property type="match status" value="1"/>
</dbReference>
<dbReference type="GO" id="GO:0008984">
    <property type="term" value="F:protein-glutamate methylesterase activity"/>
    <property type="evidence" value="ECO:0007669"/>
    <property type="project" value="UniProtKB-UniRule"/>
</dbReference>
<accession>A0A5K7XB93</accession>
<dbReference type="Pfam" id="PF01339">
    <property type="entry name" value="CheB_methylest"/>
    <property type="match status" value="1"/>
</dbReference>
<dbReference type="AlphaFoldDB" id="A0A5K7XB93"/>
<dbReference type="EC" id="3.1.1.61" evidence="6"/>
<dbReference type="InterPro" id="IPR008248">
    <property type="entry name" value="CheB-like"/>
</dbReference>
<protein>
    <recommendedName>
        <fullName evidence="6">Protein-glutamate methylesterase/protein-glutamine glutaminase</fullName>
        <ecNumber evidence="6">3.1.1.61</ecNumber>
        <ecNumber evidence="6">3.5.1.44</ecNumber>
    </recommendedName>
</protein>
<evidence type="ECO:0000256" key="8">
    <source>
        <dbReference type="PROSITE-ProRule" id="PRU00169"/>
    </source>
</evidence>
<dbReference type="EC" id="3.5.1.44" evidence="6"/>
<dbReference type="EMBL" id="AP021861">
    <property type="protein sequence ID" value="BBO31626.1"/>
    <property type="molecule type" value="Genomic_DNA"/>
</dbReference>
<dbReference type="PROSITE" id="PS50110">
    <property type="entry name" value="RESPONSE_REGULATORY"/>
    <property type="match status" value="1"/>
</dbReference>